<dbReference type="Proteomes" id="UP000798662">
    <property type="component" value="Chromosome 1"/>
</dbReference>
<evidence type="ECO:0000313" key="2">
    <source>
        <dbReference type="Proteomes" id="UP000798662"/>
    </source>
</evidence>
<proteinExistence type="predicted"/>
<comment type="caution">
    <text evidence="1">The sequence shown here is derived from an EMBL/GenBank/DDBJ whole genome shotgun (WGS) entry which is preliminary data.</text>
</comment>
<protein>
    <submittedName>
        <fullName evidence="1">Uncharacterized protein</fullName>
    </submittedName>
</protein>
<name>A0ACC3BSG9_PYRYE</name>
<keyword evidence="2" id="KW-1185">Reference proteome</keyword>
<gene>
    <name evidence="1" type="ORF">I4F81_003459</name>
</gene>
<dbReference type="EMBL" id="CM020618">
    <property type="protein sequence ID" value="KAK1860873.1"/>
    <property type="molecule type" value="Genomic_DNA"/>
</dbReference>
<reference evidence="1" key="1">
    <citation type="submission" date="2019-11" db="EMBL/GenBank/DDBJ databases">
        <title>Nori genome reveals adaptations in red seaweeds to the harsh intertidal environment.</title>
        <authorList>
            <person name="Wang D."/>
            <person name="Mao Y."/>
        </authorList>
    </citation>
    <scope>NUCLEOTIDE SEQUENCE</scope>
    <source>
        <tissue evidence="1">Gametophyte</tissue>
    </source>
</reference>
<sequence length="206" mass="22213">MWRHCAGAAVPAGTDTKRGKKKHKREKQTKPCMREVHTQQKATTLPSPQPRTSSRALLLRRRSRTAAAQQPFSPHAHEPAGQLHEPPDLHAHPAGALVLTHCTHCSLDFCSVPPQVHVEPHLQVPPQVSQSENGHALAIASLTCSIVMEPQPQPAPHSHCFPVAAQEQSAHLSQKKLIAGGVAMLAAMVTGWVPKGAGEKRVRALA</sequence>
<organism evidence="1 2">
    <name type="scientific">Pyropia yezoensis</name>
    <name type="common">Susabi-nori</name>
    <name type="synonym">Porphyra yezoensis</name>
    <dbReference type="NCBI Taxonomy" id="2788"/>
    <lineage>
        <taxon>Eukaryota</taxon>
        <taxon>Rhodophyta</taxon>
        <taxon>Bangiophyceae</taxon>
        <taxon>Bangiales</taxon>
        <taxon>Bangiaceae</taxon>
        <taxon>Pyropia</taxon>
    </lineage>
</organism>
<evidence type="ECO:0000313" key="1">
    <source>
        <dbReference type="EMBL" id="KAK1860873.1"/>
    </source>
</evidence>
<accession>A0ACC3BSG9</accession>